<reference evidence="1 2" key="1">
    <citation type="submission" date="2017-08" db="EMBL/GenBank/DDBJ databases">
        <title>The complete genome sequence of Maribacter sp. B1, isolated from deep-sea sediment.</title>
        <authorList>
            <person name="Wu Y.-H."/>
            <person name="Cheng H."/>
            <person name="Xu X.-W."/>
        </authorList>
    </citation>
    <scope>NUCLEOTIDE SEQUENCE [LARGE SCALE GENOMIC DNA]</scope>
    <source>
        <strain evidence="1 2">B1</strain>
    </source>
</reference>
<proteinExistence type="predicted"/>
<dbReference type="AlphaFoldDB" id="A0A223VA20"/>
<gene>
    <name evidence="1" type="ORF">CJ263_19555</name>
</gene>
<name>A0A223VA20_9FLAO</name>
<dbReference type="InterPro" id="IPR000053">
    <property type="entry name" value="Thymidine/pyrmidine_PPase"/>
</dbReference>
<accession>A0A223VA20</accession>
<evidence type="ECO:0000313" key="1">
    <source>
        <dbReference type="EMBL" id="ASV32244.1"/>
    </source>
</evidence>
<keyword evidence="2" id="KW-1185">Reference proteome</keyword>
<dbReference type="GO" id="GO:0005829">
    <property type="term" value="C:cytosol"/>
    <property type="evidence" value="ECO:0007669"/>
    <property type="project" value="TreeGrafter"/>
</dbReference>
<dbReference type="OrthoDB" id="1491528at2"/>
<evidence type="ECO:0000313" key="2">
    <source>
        <dbReference type="Proteomes" id="UP000215244"/>
    </source>
</evidence>
<dbReference type="Gene3D" id="3.40.1030.10">
    <property type="entry name" value="Nucleoside phosphorylase/phosphoribosyltransferase catalytic domain"/>
    <property type="match status" value="1"/>
</dbReference>
<dbReference type="PANTHER" id="PTHR10515:SF0">
    <property type="entry name" value="THYMIDINE PHOSPHORYLASE"/>
    <property type="match status" value="1"/>
</dbReference>
<organism evidence="1 2">
    <name type="scientific">Maribacter cobaltidurans</name>
    <dbReference type="NCBI Taxonomy" id="1178778"/>
    <lineage>
        <taxon>Bacteria</taxon>
        <taxon>Pseudomonadati</taxon>
        <taxon>Bacteroidota</taxon>
        <taxon>Flavobacteriia</taxon>
        <taxon>Flavobacteriales</taxon>
        <taxon>Flavobacteriaceae</taxon>
        <taxon>Maribacter</taxon>
    </lineage>
</organism>
<dbReference type="EMBL" id="CP022957">
    <property type="protein sequence ID" value="ASV32244.1"/>
    <property type="molecule type" value="Genomic_DNA"/>
</dbReference>
<dbReference type="GO" id="GO:0006206">
    <property type="term" value="P:pyrimidine nucleobase metabolic process"/>
    <property type="evidence" value="ECO:0007669"/>
    <property type="project" value="InterPro"/>
</dbReference>
<dbReference type="InterPro" id="IPR035902">
    <property type="entry name" value="Nuc_phospho_transferase"/>
</dbReference>
<dbReference type="Proteomes" id="UP000215244">
    <property type="component" value="Chromosome"/>
</dbReference>
<sequence>MEDKIIIDQFIQNPSEGNMMALIERAIQDTLSNKNIAYLAKKLGESGEVVQLKCKDSFVADIPSTGGPSSLSTLICPLVLMELNCQIPKLGVKGRPAGGIDVLYQIPDYKIHFDSKQITNILESSGYCHFIVSKKYAPLDARLFDYRSKVGAKAIPSLVIASILSKKIAAGLNYTGLDVRVAEYGNFGHSFEVAERNANRFIAVAKDVGINAKCFLNDFSIEQQSYIGRGESLLALLMIFENNMNYLLKRHLNNCIGMALNVPPREAIKDKQITTENLYRNFGKNLEDQGSSIEKFNKKAKDIQKQHYNIIKSSGNGFLKIDMKMLRDTIVKYQNEFHTDSLFPDPCGVILLRNSNDYIVKNESILTYRAEGEFKKEFENELRACFSINCTPKQTASYKILSYA</sequence>
<dbReference type="PANTHER" id="PTHR10515">
    <property type="entry name" value="THYMIDINE PHOSPHORYLASE"/>
    <property type="match status" value="1"/>
</dbReference>
<protein>
    <submittedName>
        <fullName evidence="1">Uncharacterized protein</fullName>
    </submittedName>
</protein>
<dbReference type="GO" id="GO:0004645">
    <property type="term" value="F:1,4-alpha-oligoglucan phosphorylase activity"/>
    <property type="evidence" value="ECO:0007669"/>
    <property type="project" value="InterPro"/>
</dbReference>
<dbReference type="SUPFAM" id="SSF52418">
    <property type="entry name" value="Nucleoside phosphorylase/phosphoribosyltransferase catalytic domain"/>
    <property type="match status" value="1"/>
</dbReference>
<dbReference type="RefSeq" id="WP_094998817.1">
    <property type="nucleotide sequence ID" value="NZ_BMJL01000008.1"/>
</dbReference>
<dbReference type="KEGG" id="marb:CJ263_19555"/>